<keyword evidence="3" id="KW-1185">Reference proteome</keyword>
<proteinExistence type="predicted"/>
<dbReference type="GO" id="GO:0008381">
    <property type="term" value="F:mechanosensitive monoatomic ion channel activity"/>
    <property type="evidence" value="ECO:0007669"/>
    <property type="project" value="InterPro"/>
</dbReference>
<keyword evidence="1" id="KW-1133">Transmembrane helix</keyword>
<feature type="transmembrane region" description="Helical" evidence="1">
    <location>
        <begin position="159"/>
        <end position="180"/>
    </location>
</feature>
<dbReference type="AlphaFoldDB" id="A0A444VHI8"/>
<dbReference type="Pfam" id="PF05552">
    <property type="entry name" value="MS_channel_1st_1"/>
    <property type="match status" value="2"/>
</dbReference>
<feature type="transmembrane region" description="Helical" evidence="1">
    <location>
        <begin position="186"/>
        <end position="209"/>
    </location>
</feature>
<feature type="transmembrane region" description="Helical" evidence="1">
    <location>
        <begin position="29"/>
        <end position="50"/>
    </location>
</feature>
<comment type="caution">
    <text evidence="2">The sequence shown here is derived from an EMBL/GenBank/DDBJ whole genome shotgun (WGS) entry which is preliminary data.</text>
</comment>
<gene>
    <name evidence="2" type="ORF">DN53_06050</name>
</gene>
<feature type="transmembrane region" description="Helical" evidence="1">
    <location>
        <begin position="81"/>
        <end position="100"/>
    </location>
</feature>
<evidence type="ECO:0000313" key="2">
    <source>
        <dbReference type="EMBL" id="RYC50214.1"/>
    </source>
</evidence>
<keyword evidence="1" id="KW-0812">Transmembrane</keyword>
<dbReference type="Gene3D" id="1.10.287.1260">
    <property type="match status" value="1"/>
</dbReference>
<dbReference type="InterPro" id="IPR045275">
    <property type="entry name" value="MscS_archaea/bacteria_type"/>
</dbReference>
<accession>A0A444VHI8</accession>
<dbReference type="InterPro" id="IPR008910">
    <property type="entry name" value="MSC_TM_helix"/>
</dbReference>
<dbReference type="PANTHER" id="PTHR30221:SF1">
    <property type="entry name" value="SMALL-CONDUCTANCE MECHANOSENSITIVE CHANNEL"/>
    <property type="match status" value="1"/>
</dbReference>
<evidence type="ECO:0000256" key="1">
    <source>
        <dbReference type="SAM" id="Phobius"/>
    </source>
</evidence>
<organism evidence="2 3">
    <name type="scientific">Flagellimonas olearia</name>
    <dbReference type="NCBI Taxonomy" id="552546"/>
    <lineage>
        <taxon>Bacteria</taxon>
        <taxon>Pseudomonadati</taxon>
        <taxon>Bacteroidota</taxon>
        <taxon>Flavobacteriia</taxon>
        <taxon>Flavobacteriales</taxon>
        <taxon>Flavobacteriaceae</taxon>
        <taxon>Flagellimonas</taxon>
    </lineage>
</organism>
<dbReference type="RefSeq" id="WP_129656069.1">
    <property type="nucleotide sequence ID" value="NZ_ML142915.1"/>
</dbReference>
<keyword evidence="1" id="KW-0472">Membrane</keyword>
<sequence length="275" mass="30077">METLSNWKNVTLDSLSSMGKNIGAALPKIVGAIAILILGWLIIKIVLFILGKILKLAKMDALSERINEMDLLGNGKFKIDIVKITLGFVKWLLLLVFFIVAADILDWGIISTEIGNLLRYLPRLFTALVLFTIGLYLGSIVKNAIKNLFESFEFGGGKIISGLMFYVIVIFMSITALNQAGVDTTIITNNITLIMGSFLLAFALGLGLGSREIVADLLRSFYTRKNYAVGDKVVIGEDSGVIEAIENNSLTLVTKNGKFVIPIKDVVSQKVEIKS</sequence>
<protein>
    <submittedName>
        <fullName evidence="2">Membrane protein</fullName>
    </submittedName>
</protein>
<dbReference type="PANTHER" id="PTHR30221">
    <property type="entry name" value="SMALL-CONDUCTANCE MECHANOSENSITIVE CHANNEL"/>
    <property type="match status" value="1"/>
</dbReference>
<feature type="transmembrane region" description="Helical" evidence="1">
    <location>
        <begin position="120"/>
        <end position="138"/>
    </location>
</feature>
<dbReference type="EMBL" id="JJMP01000011">
    <property type="protein sequence ID" value="RYC50214.1"/>
    <property type="molecule type" value="Genomic_DNA"/>
</dbReference>
<reference evidence="2 3" key="1">
    <citation type="submission" date="2014-04" db="EMBL/GenBank/DDBJ databases">
        <title>Whole genome of Muricauda olearia.</title>
        <authorList>
            <person name="Zhang X.-H."/>
            <person name="Tang K."/>
        </authorList>
    </citation>
    <scope>NUCLEOTIDE SEQUENCE [LARGE SCALE GENOMIC DNA]</scope>
    <source>
        <strain evidence="2 3">Th120</strain>
    </source>
</reference>
<evidence type="ECO:0000313" key="3">
    <source>
        <dbReference type="Proteomes" id="UP000290261"/>
    </source>
</evidence>
<dbReference type="Proteomes" id="UP000290261">
    <property type="component" value="Unassembled WGS sequence"/>
</dbReference>
<name>A0A444VHI8_9FLAO</name>